<dbReference type="PROSITE" id="PS50043">
    <property type="entry name" value="HTH_LUXR_2"/>
    <property type="match status" value="1"/>
</dbReference>
<sequence length="247" mass="26460">MNDDPAQSRTSPPSSPPAAPVRVFILDDHEVVRRGVRDLLEADGGIEVVGEASDAREALARVPAAAPQVAVLDVRLGDDRGGDHAGIEVCRELRARMPGLACLMLTSFDDDEALFDAIMAGAAGYVLKQINGADLVAAVHTVASGTSMLDPRTTARVMARLRGTENPPAPEVSELDRLTPRERQILDLIGEGLTNREIAERLFLAEKTVKNRISAILAKLGVGRRIQAAMLAGRIRERQGQPPAQGR</sequence>
<comment type="caution">
    <text evidence="9">The sequence shown here is derived from an EMBL/GenBank/DDBJ whole genome shotgun (WGS) entry which is preliminary data.</text>
</comment>
<dbReference type="PANTHER" id="PTHR43214:SF24">
    <property type="entry name" value="TRANSCRIPTIONAL REGULATORY PROTEIN NARL-RELATED"/>
    <property type="match status" value="1"/>
</dbReference>
<dbReference type="GO" id="GO:0003677">
    <property type="term" value="F:DNA binding"/>
    <property type="evidence" value="ECO:0007669"/>
    <property type="project" value="UniProtKB-KW"/>
</dbReference>
<feature type="modified residue" description="4-aspartylphosphate" evidence="5">
    <location>
        <position position="73"/>
    </location>
</feature>
<dbReference type="GO" id="GO:0000160">
    <property type="term" value="P:phosphorelay signal transduction system"/>
    <property type="evidence" value="ECO:0007669"/>
    <property type="project" value="InterPro"/>
</dbReference>
<evidence type="ECO:0000256" key="4">
    <source>
        <dbReference type="ARBA" id="ARBA00023163"/>
    </source>
</evidence>
<evidence type="ECO:0000256" key="1">
    <source>
        <dbReference type="ARBA" id="ARBA00022553"/>
    </source>
</evidence>
<dbReference type="InterPro" id="IPR000792">
    <property type="entry name" value="Tscrpt_reg_LuxR_C"/>
</dbReference>
<dbReference type="PRINTS" id="PR00038">
    <property type="entry name" value="HTHLUXR"/>
</dbReference>
<evidence type="ECO:0000313" key="9">
    <source>
        <dbReference type="EMBL" id="NEA16373.1"/>
    </source>
</evidence>
<evidence type="ECO:0000256" key="6">
    <source>
        <dbReference type="SAM" id="MobiDB-lite"/>
    </source>
</evidence>
<dbReference type="InterPro" id="IPR001789">
    <property type="entry name" value="Sig_transdc_resp-reg_receiver"/>
</dbReference>
<evidence type="ECO:0000259" key="7">
    <source>
        <dbReference type="PROSITE" id="PS50043"/>
    </source>
</evidence>
<dbReference type="SMART" id="SM00421">
    <property type="entry name" value="HTH_LUXR"/>
    <property type="match status" value="1"/>
</dbReference>
<dbReference type="GO" id="GO:0006355">
    <property type="term" value="P:regulation of DNA-templated transcription"/>
    <property type="evidence" value="ECO:0007669"/>
    <property type="project" value="InterPro"/>
</dbReference>
<gene>
    <name evidence="9" type="ORF">G3I29_12695</name>
</gene>
<name>A0A6N9U2X4_STRHA</name>
<dbReference type="PANTHER" id="PTHR43214">
    <property type="entry name" value="TWO-COMPONENT RESPONSE REGULATOR"/>
    <property type="match status" value="1"/>
</dbReference>
<dbReference type="SMART" id="SM00448">
    <property type="entry name" value="REC"/>
    <property type="match status" value="1"/>
</dbReference>
<dbReference type="Pfam" id="PF00072">
    <property type="entry name" value="Response_reg"/>
    <property type="match status" value="1"/>
</dbReference>
<keyword evidence="4" id="KW-0804">Transcription</keyword>
<dbReference type="CDD" id="cd06170">
    <property type="entry name" value="LuxR_C_like"/>
    <property type="match status" value="1"/>
</dbReference>
<evidence type="ECO:0000259" key="8">
    <source>
        <dbReference type="PROSITE" id="PS50110"/>
    </source>
</evidence>
<evidence type="ECO:0000256" key="3">
    <source>
        <dbReference type="ARBA" id="ARBA00023125"/>
    </source>
</evidence>
<dbReference type="PROSITE" id="PS00622">
    <property type="entry name" value="HTH_LUXR_1"/>
    <property type="match status" value="1"/>
</dbReference>
<dbReference type="Gene3D" id="3.40.50.2300">
    <property type="match status" value="1"/>
</dbReference>
<reference evidence="9 10" key="1">
    <citation type="submission" date="2020-01" db="EMBL/GenBank/DDBJ databases">
        <title>Insect and environment-associated Actinomycetes.</title>
        <authorList>
            <person name="Currrie C."/>
            <person name="Chevrette M."/>
            <person name="Carlson C."/>
            <person name="Stubbendieck R."/>
            <person name="Wendt-Pienkowski E."/>
        </authorList>
    </citation>
    <scope>NUCLEOTIDE SEQUENCE [LARGE SCALE GENOMIC DNA]</scope>
    <source>
        <strain evidence="9 10">SID11342</strain>
    </source>
</reference>
<dbReference type="SUPFAM" id="SSF46894">
    <property type="entry name" value="C-terminal effector domain of the bipartite response regulators"/>
    <property type="match status" value="1"/>
</dbReference>
<dbReference type="AlphaFoldDB" id="A0A6N9U2X4"/>
<dbReference type="InterPro" id="IPR039420">
    <property type="entry name" value="WalR-like"/>
</dbReference>
<keyword evidence="3" id="KW-0238">DNA-binding</keyword>
<evidence type="ECO:0000256" key="5">
    <source>
        <dbReference type="PROSITE-ProRule" id="PRU00169"/>
    </source>
</evidence>
<evidence type="ECO:0000313" key="10">
    <source>
        <dbReference type="Proteomes" id="UP000471293"/>
    </source>
</evidence>
<dbReference type="InterPro" id="IPR058245">
    <property type="entry name" value="NreC/VraR/RcsB-like_REC"/>
</dbReference>
<accession>A0A6N9U2X4</accession>
<dbReference type="InterPro" id="IPR011006">
    <property type="entry name" value="CheY-like_superfamily"/>
</dbReference>
<dbReference type="InterPro" id="IPR016032">
    <property type="entry name" value="Sig_transdc_resp-reg_C-effctor"/>
</dbReference>
<feature type="compositionally biased region" description="Low complexity" evidence="6">
    <location>
        <begin position="1"/>
        <end position="12"/>
    </location>
</feature>
<dbReference type="Pfam" id="PF00196">
    <property type="entry name" value="GerE"/>
    <property type="match status" value="1"/>
</dbReference>
<keyword evidence="2" id="KW-0805">Transcription regulation</keyword>
<protein>
    <submittedName>
        <fullName evidence="9">Response regulator transcription factor</fullName>
    </submittedName>
</protein>
<feature type="region of interest" description="Disordered" evidence="6">
    <location>
        <begin position="1"/>
        <end position="20"/>
    </location>
</feature>
<dbReference type="Proteomes" id="UP000471293">
    <property type="component" value="Unassembled WGS sequence"/>
</dbReference>
<organism evidence="9 10">
    <name type="scientific">Streptomyces halstedii</name>
    <dbReference type="NCBI Taxonomy" id="1944"/>
    <lineage>
        <taxon>Bacteria</taxon>
        <taxon>Bacillati</taxon>
        <taxon>Actinomycetota</taxon>
        <taxon>Actinomycetes</taxon>
        <taxon>Kitasatosporales</taxon>
        <taxon>Streptomycetaceae</taxon>
        <taxon>Streptomyces</taxon>
    </lineage>
</organism>
<dbReference type="SUPFAM" id="SSF52172">
    <property type="entry name" value="CheY-like"/>
    <property type="match status" value="1"/>
</dbReference>
<dbReference type="RefSeq" id="WP_164344642.1">
    <property type="nucleotide sequence ID" value="NZ_JAAGLQ010000247.1"/>
</dbReference>
<dbReference type="PROSITE" id="PS50110">
    <property type="entry name" value="RESPONSE_REGULATORY"/>
    <property type="match status" value="1"/>
</dbReference>
<keyword evidence="1 5" id="KW-0597">Phosphoprotein</keyword>
<feature type="domain" description="Response regulatory" evidence="8">
    <location>
        <begin position="22"/>
        <end position="143"/>
    </location>
</feature>
<feature type="domain" description="HTH luxR-type" evidence="7">
    <location>
        <begin position="171"/>
        <end position="236"/>
    </location>
</feature>
<proteinExistence type="predicted"/>
<dbReference type="EMBL" id="JAAGLQ010000247">
    <property type="protein sequence ID" value="NEA16373.1"/>
    <property type="molecule type" value="Genomic_DNA"/>
</dbReference>
<dbReference type="CDD" id="cd17535">
    <property type="entry name" value="REC_NarL-like"/>
    <property type="match status" value="1"/>
</dbReference>
<evidence type="ECO:0000256" key="2">
    <source>
        <dbReference type="ARBA" id="ARBA00023015"/>
    </source>
</evidence>